<dbReference type="EMBL" id="WHUW01000048">
    <property type="protein sequence ID" value="KAF8431629.1"/>
    <property type="molecule type" value="Genomic_DNA"/>
</dbReference>
<feature type="domain" description="CxC5 like cysteine cluster associated with KDZ" evidence="1">
    <location>
        <begin position="113"/>
        <end position="228"/>
    </location>
</feature>
<reference evidence="3" key="1">
    <citation type="submission" date="2019-10" db="EMBL/GenBank/DDBJ databases">
        <authorList>
            <consortium name="DOE Joint Genome Institute"/>
            <person name="Kuo A."/>
            <person name="Miyauchi S."/>
            <person name="Kiss E."/>
            <person name="Drula E."/>
            <person name="Kohler A."/>
            <person name="Sanchez-Garcia M."/>
            <person name="Andreopoulos B."/>
            <person name="Barry K.W."/>
            <person name="Bonito G."/>
            <person name="Buee M."/>
            <person name="Carver A."/>
            <person name="Chen C."/>
            <person name="Cichocki N."/>
            <person name="Clum A."/>
            <person name="Culley D."/>
            <person name="Crous P.W."/>
            <person name="Fauchery L."/>
            <person name="Girlanda M."/>
            <person name="Hayes R."/>
            <person name="Keri Z."/>
            <person name="LaButti K."/>
            <person name="Lipzen A."/>
            <person name="Lombard V."/>
            <person name="Magnuson J."/>
            <person name="Maillard F."/>
            <person name="Morin E."/>
            <person name="Murat C."/>
            <person name="Nolan M."/>
            <person name="Ohm R."/>
            <person name="Pangilinan J."/>
            <person name="Pereira M."/>
            <person name="Perotto S."/>
            <person name="Peter M."/>
            <person name="Riley R."/>
            <person name="Sitrit Y."/>
            <person name="Stielow B."/>
            <person name="Szollosi G."/>
            <person name="Zifcakova L."/>
            <person name="Stursova M."/>
            <person name="Spatafora J.W."/>
            <person name="Tedersoo L."/>
            <person name="Vaario L.-M."/>
            <person name="Yamada A."/>
            <person name="Yan M."/>
            <person name="Wang P."/>
            <person name="Xu J."/>
            <person name="Bruns T."/>
            <person name="Baldrian P."/>
            <person name="Vilgalys R."/>
            <person name="Henrissat B."/>
            <person name="Grigoriev I.V."/>
            <person name="Hibbett D."/>
            <person name="Nagy L.G."/>
            <person name="Martin F.M."/>
        </authorList>
    </citation>
    <scope>NUCLEOTIDE SEQUENCE</scope>
    <source>
        <strain evidence="3">BED1</strain>
    </source>
</reference>
<evidence type="ECO:0000259" key="1">
    <source>
        <dbReference type="Pfam" id="PF18718"/>
    </source>
</evidence>
<sequence>MHTIHSLLAAMEHHPAVASLPFSTLLTFLRCAHRLKDDILQPQPHSISVLCTPEVLPPSITHFLAAYLDISIDDIAILWSMVGDLVWSLPTPEEADMLEEDAFRRYGHPHGITRCTLYPPVKTCTNPECASWKKGSVLNKEEQRAVIAFTLADGAHPAWSVHLKCHLCHTNYHNNYSVQAGMRTYYPGVPLFIQVGEHQFVQRELVMQWMDLMQVAVSATNCACLYDIAQARRLSSHDVDWQFGTTLTTEQVWDAFTILALLEDAHSCNARLVVSHDGHQQDRFSATMRARTERIIVFGQDELPHACDGCVRIFTSPDGTMSRTEVVVTDGVTVGRPCCAVPYCKNPLASN</sequence>
<dbReference type="InterPro" id="IPR040898">
    <property type="entry name" value="CxC6"/>
</dbReference>
<dbReference type="Pfam" id="PF18721">
    <property type="entry name" value="CxC6"/>
    <property type="match status" value="1"/>
</dbReference>
<dbReference type="Proteomes" id="UP001194468">
    <property type="component" value="Unassembled WGS sequence"/>
</dbReference>
<dbReference type="InterPro" id="IPR041539">
    <property type="entry name" value="CxC5"/>
</dbReference>
<evidence type="ECO:0000313" key="4">
    <source>
        <dbReference type="Proteomes" id="UP001194468"/>
    </source>
</evidence>
<organism evidence="3 4">
    <name type="scientific">Boletus edulis BED1</name>
    <dbReference type="NCBI Taxonomy" id="1328754"/>
    <lineage>
        <taxon>Eukaryota</taxon>
        <taxon>Fungi</taxon>
        <taxon>Dikarya</taxon>
        <taxon>Basidiomycota</taxon>
        <taxon>Agaricomycotina</taxon>
        <taxon>Agaricomycetes</taxon>
        <taxon>Agaricomycetidae</taxon>
        <taxon>Boletales</taxon>
        <taxon>Boletineae</taxon>
        <taxon>Boletaceae</taxon>
        <taxon>Boletoideae</taxon>
        <taxon>Boletus</taxon>
    </lineage>
</organism>
<name>A0AAD4G907_BOLED</name>
<proteinExistence type="predicted"/>
<dbReference type="Pfam" id="PF18718">
    <property type="entry name" value="CxC5"/>
    <property type="match status" value="1"/>
</dbReference>
<feature type="domain" description="CxC6 like cysteine cluster associated with KDZ" evidence="2">
    <location>
        <begin position="328"/>
        <end position="351"/>
    </location>
</feature>
<accession>A0AAD4G907</accession>
<evidence type="ECO:0008006" key="5">
    <source>
        <dbReference type="Google" id="ProtNLM"/>
    </source>
</evidence>
<comment type="caution">
    <text evidence="3">The sequence shown here is derived from an EMBL/GenBank/DDBJ whole genome shotgun (WGS) entry which is preliminary data.</text>
</comment>
<evidence type="ECO:0000313" key="3">
    <source>
        <dbReference type="EMBL" id="KAF8431629.1"/>
    </source>
</evidence>
<evidence type="ECO:0000259" key="2">
    <source>
        <dbReference type="Pfam" id="PF18721"/>
    </source>
</evidence>
<keyword evidence="4" id="KW-1185">Reference proteome</keyword>
<gene>
    <name evidence="3" type="ORF">L210DRAFT_3722128</name>
</gene>
<reference evidence="3" key="2">
    <citation type="journal article" date="2020" name="Nat. Commun.">
        <title>Large-scale genome sequencing of mycorrhizal fungi provides insights into the early evolution of symbiotic traits.</title>
        <authorList>
            <person name="Miyauchi S."/>
            <person name="Kiss E."/>
            <person name="Kuo A."/>
            <person name="Drula E."/>
            <person name="Kohler A."/>
            <person name="Sanchez-Garcia M."/>
            <person name="Morin E."/>
            <person name="Andreopoulos B."/>
            <person name="Barry K.W."/>
            <person name="Bonito G."/>
            <person name="Buee M."/>
            <person name="Carver A."/>
            <person name="Chen C."/>
            <person name="Cichocki N."/>
            <person name="Clum A."/>
            <person name="Culley D."/>
            <person name="Crous P.W."/>
            <person name="Fauchery L."/>
            <person name="Girlanda M."/>
            <person name="Hayes R.D."/>
            <person name="Keri Z."/>
            <person name="LaButti K."/>
            <person name="Lipzen A."/>
            <person name="Lombard V."/>
            <person name="Magnuson J."/>
            <person name="Maillard F."/>
            <person name="Murat C."/>
            <person name="Nolan M."/>
            <person name="Ohm R.A."/>
            <person name="Pangilinan J."/>
            <person name="Pereira M.F."/>
            <person name="Perotto S."/>
            <person name="Peter M."/>
            <person name="Pfister S."/>
            <person name="Riley R."/>
            <person name="Sitrit Y."/>
            <person name="Stielow J.B."/>
            <person name="Szollosi G."/>
            <person name="Zifcakova L."/>
            <person name="Stursova M."/>
            <person name="Spatafora J.W."/>
            <person name="Tedersoo L."/>
            <person name="Vaario L.M."/>
            <person name="Yamada A."/>
            <person name="Yan M."/>
            <person name="Wang P."/>
            <person name="Xu J."/>
            <person name="Bruns T."/>
            <person name="Baldrian P."/>
            <person name="Vilgalys R."/>
            <person name="Dunand C."/>
            <person name="Henrissat B."/>
            <person name="Grigoriev I.V."/>
            <person name="Hibbett D."/>
            <person name="Nagy L.G."/>
            <person name="Martin F.M."/>
        </authorList>
    </citation>
    <scope>NUCLEOTIDE SEQUENCE</scope>
    <source>
        <strain evidence="3">BED1</strain>
    </source>
</reference>
<protein>
    <recommendedName>
        <fullName evidence="5">CxC5 like cysteine cluster associated with KDZ domain-containing protein</fullName>
    </recommendedName>
</protein>
<dbReference type="AlphaFoldDB" id="A0AAD4G907"/>